<dbReference type="Gene3D" id="3.30.160.670">
    <property type="match status" value="1"/>
</dbReference>
<comment type="caution">
    <text evidence="2">The sequence shown here is derived from an EMBL/GenBank/DDBJ whole genome shotgun (WGS) entry which is preliminary data.</text>
</comment>
<gene>
    <name evidence="2" type="ORF">ALQ42_05289</name>
</gene>
<dbReference type="InterPro" id="IPR025411">
    <property type="entry name" value="DUF4136"/>
</dbReference>
<dbReference type="PROSITE" id="PS51257">
    <property type="entry name" value="PROKAR_LIPOPROTEIN"/>
    <property type="match status" value="1"/>
</dbReference>
<organism evidence="2 3">
    <name type="scientific">Pseudomonas savastanoi pv. glycinea</name>
    <name type="common">Pseudomonas syringae pv. glycinea</name>
    <dbReference type="NCBI Taxonomy" id="318"/>
    <lineage>
        <taxon>Bacteria</taxon>
        <taxon>Pseudomonadati</taxon>
        <taxon>Pseudomonadota</taxon>
        <taxon>Gammaproteobacteria</taxon>
        <taxon>Pseudomonadales</taxon>
        <taxon>Pseudomonadaceae</taxon>
        <taxon>Pseudomonas</taxon>
    </lineage>
</organism>
<evidence type="ECO:0000259" key="1">
    <source>
        <dbReference type="Pfam" id="PF13590"/>
    </source>
</evidence>
<evidence type="ECO:0000313" key="3">
    <source>
        <dbReference type="Proteomes" id="UP000273536"/>
    </source>
</evidence>
<feature type="domain" description="DUF4136" evidence="1">
    <location>
        <begin position="28"/>
        <end position="192"/>
    </location>
</feature>
<dbReference type="Proteomes" id="UP000273536">
    <property type="component" value="Unassembled WGS sequence"/>
</dbReference>
<dbReference type="EMBL" id="RBPS01000216">
    <property type="protein sequence ID" value="RMO35502.1"/>
    <property type="molecule type" value="Genomic_DNA"/>
</dbReference>
<dbReference type="AlphaFoldDB" id="A0A3M4MPX1"/>
<name>A0A3M4MPX1_PSESG</name>
<evidence type="ECO:0000313" key="2">
    <source>
        <dbReference type="EMBL" id="RMO35502.1"/>
    </source>
</evidence>
<reference evidence="2 3" key="1">
    <citation type="submission" date="2018-08" db="EMBL/GenBank/DDBJ databases">
        <title>Recombination of ecologically and evolutionarily significant loci maintains genetic cohesion in the Pseudomonas syringae species complex.</title>
        <authorList>
            <person name="Dillon M."/>
            <person name="Thakur S."/>
            <person name="Almeida R.N.D."/>
            <person name="Weir B.S."/>
            <person name="Guttman D.S."/>
        </authorList>
    </citation>
    <scope>NUCLEOTIDE SEQUENCE [LARGE SCALE GENOMIC DNA]</scope>
    <source>
        <strain evidence="2 3">ICMP 6372</strain>
    </source>
</reference>
<sequence>MRSTAMFRRTVLLSCALLLAACQSNSINRDFDAQRDFGGYRNWSWKEPAVQYQPDDDPRLKSDLTEQRIRQSISEQLDQRGLRMAAAGARSDLKVQAWLIVENRQQTVSTNYGGGWNPWGGYGYWNGPMNTETRSVDYKVGTLQIDMFDGKDGKLVWRGSTERILNDNAGNPAEREQAIRTTVAKILEQYPPR</sequence>
<dbReference type="Pfam" id="PF13590">
    <property type="entry name" value="DUF4136"/>
    <property type="match status" value="1"/>
</dbReference>
<protein>
    <submittedName>
        <fullName evidence="2">Putative lipoprotein</fullName>
    </submittedName>
</protein>
<proteinExistence type="predicted"/>
<keyword evidence="2" id="KW-0449">Lipoprotein</keyword>
<accession>A0A3M4MPX1</accession>